<dbReference type="PANTHER" id="PTHR16165">
    <property type="entry name" value="NXPE FAMILY MEMBER"/>
    <property type="match status" value="1"/>
</dbReference>
<evidence type="ECO:0000313" key="1">
    <source>
        <dbReference type="Ensembl" id="ENSGWIP00000007014.1"/>
    </source>
</evidence>
<dbReference type="InterPro" id="IPR026845">
    <property type="entry name" value="NXPH/NXPE"/>
</dbReference>
<dbReference type="PANTHER" id="PTHR16165:SF9">
    <property type="entry name" value="NXPE FAMILY MEMBER 3"/>
    <property type="match status" value="1"/>
</dbReference>
<dbReference type="SUPFAM" id="SSF81296">
    <property type="entry name" value="E set domains"/>
    <property type="match status" value="1"/>
</dbReference>
<dbReference type="Ensembl" id="ENSGWIT00000007760.1">
    <property type="protein sequence ID" value="ENSGWIP00000007014.1"/>
    <property type="gene ID" value="ENSGWIG00000004102.1"/>
</dbReference>
<dbReference type="Pfam" id="PF06312">
    <property type="entry name" value="Neurexophilin"/>
    <property type="match status" value="1"/>
</dbReference>
<sequence>MTPNTFAKFYRVNVARLNRWKGFSGGIRDQYIHNQVPTVHQSFCAFRPISSKEAFEEEKILKSILWPKTPSITSIYTFENSSNPLCSKFTILPKMGDGGQWYIGDQLEVSIIIKDFYCHPKTSGGDVLLASLKNRDLQAGVSGQVVDHLNGSYTAVFPLVWEGQADVEVTLVHPSEAVTVLQRLTNEEPDRIYFQSIFRSGSVRETTMCNICLRPSKRPVCDFTDVHSGEPWFCLKPKNTKLNCTDRNNHSKGGFVQKLRKQEEKLFKE</sequence>
<keyword evidence="2" id="KW-1185">Reference proteome</keyword>
<reference evidence="1" key="1">
    <citation type="submission" date="2025-08" db="UniProtKB">
        <authorList>
            <consortium name="Ensembl"/>
        </authorList>
    </citation>
    <scope>IDENTIFICATION</scope>
</reference>
<name>A0A8C5DHS9_GOUWI</name>
<dbReference type="AlphaFoldDB" id="A0A8C5DHS9"/>
<organism evidence="1 2">
    <name type="scientific">Gouania willdenowi</name>
    <name type="common">Blunt-snouted clingfish</name>
    <name type="synonym">Lepadogaster willdenowi</name>
    <dbReference type="NCBI Taxonomy" id="441366"/>
    <lineage>
        <taxon>Eukaryota</taxon>
        <taxon>Metazoa</taxon>
        <taxon>Chordata</taxon>
        <taxon>Craniata</taxon>
        <taxon>Vertebrata</taxon>
        <taxon>Euteleostomi</taxon>
        <taxon>Actinopterygii</taxon>
        <taxon>Neopterygii</taxon>
        <taxon>Teleostei</taxon>
        <taxon>Neoteleostei</taxon>
        <taxon>Acanthomorphata</taxon>
        <taxon>Ovalentaria</taxon>
        <taxon>Blenniimorphae</taxon>
        <taxon>Blenniiformes</taxon>
        <taxon>Gobiesocoidei</taxon>
        <taxon>Gobiesocidae</taxon>
        <taxon>Gobiesocinae</taxon>
        <taxon>Gouania</taxon>
    </lineage>
</organism>
<reference evidence="1" key="2">
    <citation type="submission" date="2025-09" db="UniProtKB">
        <authorList>
            <consortium name="Ensembl"/>
        </authorList>
    </citation>
    <scope>IDENTIFICATION</scope>
</reference>
<dbReference type="GO" id="GO:0007399">
    <property type="term" value="P:nervous system development"/>
    <property type="evidence" value="ECO:0007669"/>
    <property type="project" value="UniProtKB-ARBA"/>
</dbReference>
<proteinExistence type="predicted"/>
<evidence type="ECO:0000313" key="2">
    <source>
        <dbReference type="Proteomes" id="UP000694680"/>
    </source>
</evidence>
<dbReference type="InterPro" id="IPR014756">
    <property type="entry name" value="Ig_E-set"/>
</dbReference>
<protein>
    <submittedName>
        <fullName evidence="1">Uncharacterized protein</fullName>
    </submittedName>
</protein>
<accession>A0A8C5DHS9</accession>
<dbReference type="Proteomes" id="UP000694680">
    <property type="component" value="Unassembled WGS sequence"/>
</dbReference>